<comment type="caution">
    <text evidence="8">The sequence shown here is derived from an EMBL/GenBank/DDBJ whole genome shotgun (WGS) entry which is preliminary data.</text>
</comment>
<evidence type="ECO:0000259" key="7">
    <source>
        <dbReference type="PROSITE" id="PS51007"/>
    </source>
</evidence>
<comment type="PTM">
    <text evidence="4">Binds 1 heme c group covalently per subunit.</text>
</comment>
<feature type="chain" id="PRO_5016636118" evidence="6">
    <location>
        <begin position="27"/>
        <end position="173"/>
    </location>
</feature>
<evidence type="ECO:0000256" key="3">
    <source>
        <dbReference type="ARBA" id="ARBA00023004"/>
    </source>
</evidence>
<evidence type="ECO:0000256" key="5">
    <source>
        <dbReference type="PIRSR" id="PIRSR000008-2"/>
    </source>
</evidence>
<dbReference type="Proteomes" id="UP000264036">
    <property type="component" value="Unassembled WGS sequence"/>
</dbReference>
<keyword evidence="6" id="KW-0732">Signal</keyword>
<keyword evidence="1 4" id="KW-0349">Heme</keyword>
<evidence type="ECO:0000256" key="2">
    <source>
        <dbReference type="ARBA" id="ARBA00022723"/>
    </source>
</evidence>
<dbReference type="GO" id="GO:0042597">
    <property type="term" value="C:periplasmic space"/>
    <property type="evidence" value="ECO:0007669"/>
    <property type="project" value="InterPro"/>
</dbReference>
<dbReference type="GO" id="GO:0005506">
    <property type="term" value="F:iron ion binding"/>
    <property type="evidence" value="ECO:0007669"/>
    <property type="project" value="InterPro"/>
</dbReference>
<evidence type="ECO:0000313" key="8">
    <source>
        <dbReference type="EMBL" id="HBP29430.1"/>
    </source>
</evidence>
<feature type="binding site" description="covalent" evidence="4">
    <location>
        <position position="84"/>
    </location>
    <ligand>
        <name>heme c</name>
        <dbReference type="ChEBI" id="CHEBI:61717"/>
    </ligand>
</feature>
<name>A0A356LEJ6_9BURK</name>
<evidence type="ECO:0000313" key="9">
    <source>
        <dbReference type="Proteomes" id="UP000264036"/>
    </source>
</evidence>
<sequence>MMKQALIKRLLCCAAIATVCVAPVVAQQMPFINIVTGEPLDLKSGKEEGRDTPAVKQFMQTGQNPYNEDKQALAKGKDIYNTSCSGCHGHLAEGKIGPALNHGNWHYELDEDKAMFEVIFGGATRQMGPQNEFLTQDEILHTMAWVRHLYTGKGEDATWLTEEQRKNFKPYKE</sequence>
<feature type="binding site" description="covalent" evidence="4">
    <location>
        <position position="87"/>
    </location>
    <ligand>
        <name>heme c</name>
        <dbReference type="ChEBI" id="CHEBI:61717"/>
    </ligand>
</feature>
<dbReference type="InterPro" id="IPR009153">
    <property type="entry name" value="Cyt_cL"/>
</dbReference>
<accession>A0A356LEJ6</accession>
<organism evidence="8 9">
    <name type="scientific">Advenella kashmirensis</name>
    <dbReference type="NCBI Taxonomy" id="310575"/>
    <lineage>
        <taxon>Bacteria</taxon>
        <taxon>Pseudomonadati</taxon>
        <taxon>Pseudomonadota</taxon>
        <taxon>Betaproteobacteria</taxon>
        <taxon>Burkholderiales</taxon>
        <taxon>Alcaligenaceae</taxon>
    </lineage>
</organism>
<dbReference type="PROSITE" id="PS51007">
    <property type="entry name" value="CYTC"/>
    <property type="match status" value="1"/>
</dbReference>
<dbReference type="AlphaFoldDB" id="A0A356LEJ6"/>
<dbReference type="GO" id="GO:0009055">
    <property type="term" value="F:electron transfer activity"/>
    <property type="evidence" value="ECO:0007669"/>
    <property type="project" value="InterPro"/>
</dbReference>
<dbReference type="PIRSF" id="PIRSF000008">
    <property type="entry name" value="Cytochrome_c551i"/>
    <property type="match status" value="1"/>
</dbReference>
<evidence type="ECO:0000256" key="6">
    <source>
        <dbReference type="SAM" id="SignalP"/>
    </source>
</evidence>
<dbReference type="InterPro" id="IPR009056">
    <property type="entry name" value="Cyt_c-like_dom"/>
</dbReference>
<reference evidence="8 9" key="1">
    <citation type="journal article" date="2018" name="Nat. Biotechnol.">
        <title>A standardized bacterial taxonomy based on genome phylogeny substantially revises the tree of life.</title>
        <authorList>
            <person name="Parks D.H."/>
            <person name="Chuvochina M."/>
            <person name="Waite D.W."/>
            <person name="Rinke C."/>
            <person name="Skarshewski A."/>
            <person name="Chaumeil P.A."/>
            <person name="Hugenholtz P."/>
        </authorList>
    </citation>
    <scope>NUCLEOTIDE SEQUENCE [LARGE SCALE GENOMIC DNA]</scope>
    <source>
        <strain evidence="8">UBA10707</strain>
    </source>
</reference>
<feature type="signal peptide" evidence="6">
    <location>
        <begin position="1"/>
        <end position="26"/>
    </location>
</feature>
<gene>
    <name evidence="8" type="primary">moxG</name>
    <name evidence="8" type="ORF">DD666_08440</name>
</gene>
<dbReference type="SUPFAM" id="SSF46626">
    <property type="entry name" value="Cytochrome c"/>
    <property type="match status" value="1"/>
</dbReference>
<feature type="binding site" description="axial binding residue" evidence="5">
    <location>
        <position position="88"/>
    </location>
    <ligand>
        <name>heme c</name>
        <dbReference type="ChEBI" id="CHEBI:61717"/>
    </ligand>
    <ligandPart>
        <name>Fe</name>
        <dbReference type="ChEBI" id="CHEBI:18248"/>
    </ligandPart>
</feature>
<dbReference type="EMBL" id="DOEK01000021">
    <property type="protein sequence ID" value="HBP29430.1"/>
    <property type="molecule type" value="Genomic_DNA"/>
</dbReference>
<protein>
    <submittedName>
        <fullName evidence="8">Cytochrome c(L), periplasmic</fullName>
    </submittedName>
</protein>
<feature type="domain" description="Cytochrome c" evidence="7">
    <location>
        <begin position="71"/>
        <end position="150"/>
    </location>
</feature>
<evidence type="ECO:0000256" key="4">
    <source>
        <dbReference type="PIRSR" id="PIRSR000008-1"/>
    </source>
</evidence>
<evidence type="ECO:0000256" key="1">
    <source>
        <dbReference type="ARBA" id="ARBA00022617"/>
    </source>
</evidence>
<dbReference type="Gene3D" id="1.10.760.10">
    <property type="entry name" value="Cytochrome c-like domain"/>
    <property type="match status" value="1"/>
</dbReference>
<dbReference type="NCBIfam" id="TIGR03872">
    <property type="entry name" value="cytochrome_MoxG"/>
    <property type="match status" value="1"/>
</dbReference>
<dbReference type="GO" id="GO:0020037">
    <property type="term" value="F:heme binding"/>
    <property type="evidence" value="ECO:0007669"/>
    <property type="project" value="InterPro"/>
</dbReference>
<keyword evidence="2 5" id="KW-0479">Metal-binding</keyword>
<proteinExistence type="predicted"/>
<keyword evidence="3 5" id="KW-0408">Iron</keyword>
<dbReference type="Pfam" id="PF13442">
    <property type="entry name" value="Cytochrome_CBB3"/>
    <property type="match status" value="1"/>
</dbReference>
<dbReference type="InterPro" id="IPR036909">
    <property type="entry name" value="Cyt_c-like_dom_sf"/>
</dbReference>